<dbReference type="KEGG" id="vg:8746280"/>
<evidence type="ECO:0000313" key="2">
    <source>
        <dbReference type="Proteomes" id="UP000029780"/>
    </source>
</evidence>
<accession>D2XA55</accession>
<organismHost>
    <name type="scientific">Acanthamoeba</name>
    <dbReference type="NCBI Taxonomy" id="5754"/>
</organismHost>
<dbReference type="RefSeq" id="YP_003406794.1">
    <property type="nucleotide sequence ID" value="NC_013756.1"/>
</dbReference>
<protein>
    <recommendedName>
        <fullName evidence="3">Peptidase S74 domain-containing protein</fullName>
    </recommendedName>
</protein>
<organism evidence="1 2">
    <name type="scientific">Marseillevirus marseillevirus</name>
    <name type="common">GBM</name>
    <dbReference type="NCBI Taxonomy" id="694581"/>
    <lineage>
        <taxon>Viruses</taxon>
        <taxon>Varidnaviria</taxon>
        <taxon>Bamfordvirae</taxon>
        <taxon>Nucleocytoviricota</taxon>
        <taxon>Megaviricetes</taxon>
        <taxon>Pimascovirales</taxon>
        <taxon>Pimascovirales incertae sedis</taxon>
        <taxon>Marseilleviridae</taxon>
        <taxon>Marseillevirus</taxon>
        <taxon>Marseillevirus massiliense</taxon>
    </lineage>
</organism>
<evidence type="ECO:0008006" key="3">
    <source>
        <dbReference type="Google" id="ProtNLM"/>
    </source>
</evidence>
<dbReference type="GeneID" id="8746280"/>
<name>D2XA55_GBMV</name>
<proteinExistence type="predicted"/>
<sequence>MFSFLQKKIQKWYDHKFRNSKGSRRIKKVCGSCCSVFVLLFPMQLLAPLVFDSSSGNVNISTGEAWSASNLLAATETVRGIVFGVTDSNIGERPYEIDGRTDHGVISEEVPEIFATFDERGDRNGANVLLFAVAILSEIQKLQEQVKTLRKQRGL</sequence>
<dbReference type="Proteomes" id="UP000029780">
    <property type="component" value="Segment"/>
</dbReference>
<dbReference type="EMBL" id="GU071086">
    <property type="protein sequence ID" value="ADB03832.1"/>
    <property type="molecule type" value="Genomic_DNA"/>
</dbReference>
<evidence type="ECO:0000313" key="1">
    <source>
        <dbReference type="EMBL" id="ADB03832.1"/>
    </source>
</evidence>
<keyword evidence="2" id="KW-1185">Reference proteome</keyword>
<reference evidence="1 2" key="1">
    <citation type="journal article" date="2009" name="Proc. Natl. Acad. Sci. U.S.A.">
        <title>Giant Marseillevirus highlights the role of amoebae as a melting pot in emergence of chimeric microorganisms.</title>
        <authorList>
            <person name="Boyer M."/>
            <person name="Yutin N."/>
            <person name="Pagnier I."/>
            <person name="Barrassi L."/>
            <person name="Fournous G."/>
            <person name="Espinosa L."/>
            <person name="Robert C."/>
            <person name="Azza S."/>
            <person name="Sun S."/>
            <person name="Rossmann M.G."/>
            <person name="Suzan-Monti M."/>
            <person name="La Scola B."/>
            <person name="Koonin E.V."/>
            <person name="Raoult D."/>
        </authorList>
    </citation>
    <scope>NUCLEOTIDE SEQUENCE [LARGE SCALE GENOMIC DNA]</scope>
    <source>
        <strain evidence="1 2">T19</strain>
    </source>
</reference>
<gene>
    <name evidence="1" type="ORF">MAR_ORF043</name>
</gene>